<dbReference type="GeneID" id="113873874"/>
<dbReference type="InterPro" id="IPR051357">
    <property type="entry name" value="H3K9_HMTase_SUVAR3-9"/>
</dbReference>
<dbReference type="InterPro" id="IPR007728">
    <property type="entry name" value="Pre-SET_dom"/>
</dbReference>
<sequence>MVGSKLAYYGSLTGCDCVDGCGDGCFCAIKNGGDFPYSLQGLLLKGKPLISECGPSCPCPLHCRNRLTQRGLKNRFEVFRSQLNSWGVRSLDLIQAGSFICEYTGVVLNQMQEQILIMNSDQVIYPNRFSESWAGWGDLSPIYPDYVRPSYPPVPLLDVSIMKNLLALSA</sequence>
<organism evidence="2 3">
    <name type="scientific">Abrus precatorius</name>
    <name type="common">Indian licorice</name>
    <name type="synonym">Glycine abrus</name>
    <dbReference type="NCBI Taxonomy" id="3816"/>
    <lineage>
        <taxon>Eukaryota</taxon>
        <taxon>Viridiplantae</taxon>
        <taxon>Streptophyta</taxon>
        <taxon>Embryophyta</taxon>
        <taxon>Tracheophyta</taxon>
        <taxon>Spermatophyta</taxon>
        <taxon>Magnoliopsida</taxon>
        <taxon>eudicotyledons</taxon>
        <taxon>Gunneridae</taxon>
        <taxon>Pentapetalae</taxon>
        <taxon>rosids</taxon>
        <taxon>fabids</taxon>
        <taxon>Fabales</taxon>
        <taxon>Fabaceae</taxon>
        <taxon>Papilionoideae</taxon>
        <taxon>50 kb inversion clade</taxon>
        <taxon>NPAAA clade</taxon>
        <taxon>indigoferoid/millettioid clade</taxon>
        <taxon>Abreae</taxon>
        <taxon>Abrus</taxon>
    </lineage>
</organism>
<dbReference type="RefSeq" id="XP_027368033.1">
    <property type="nucleotide sequence ID" value="XM_027512232.1"/>
</dbReference>
<gene>
    <name evidence="3" type="primary">LOC113873874</name>
</gene>
<dbReference type="Pfam" id="PF05033">
    <property type="entry name" value="Pre-SET"/>
    <property type="match status" value="1"/>
</dbReference>
<dbReference type="GO" id="GO:0042054">
    <property type="term" value="F:histone methyltransferase activity"/>
    <property type="evidence" value="ECO:0007669"/>
    <property type="project" value="InterPro"/>
</dbReference>
<dbReference type="GO" id="GO:0008270">
    <property type="term" value="F:zinc ion binding"/>
    <property type="evidence" value="ECO:0007669"/>
    <property type="project" value="InterPro"/>
</dbReference>
<keyword evidence="2" id="KW-1185">Reference proteome</keyword>
<dbReference type="Gene3D" id="2.170.270.10">
    <property type="entry name" value="SET domain"/>
    <property type="match status" value="1"/>
</dbReference>
<dbReference type="PROSITE" id="PS50867">
    <property type="entry name" value="PRE_SET"/>
    <property type="match status" value="1"/>
</dbReference>
<dbReference type="PANTHER" id="PTHR45660">
    <property type="entry name" value="HISTONE-LYSINE N-METHYLTRANSFERASE SETMAR"/>
    <property type="match status" value="1"/>
</dbReference>
<dbReference type="GO" id="GO:0003690">
    <property type="term" value="F:double-stranded DNA binding"/>
    <property type="evidence" value="ECO:0007669"/>
    <property type="project" value="TreeGrafter"/>
</dbReference>
<evidence type="ECO:0000313" key="2">
    <source>
        <dbReference type="Proteomes" id="UP000694853"/>
    </source>
</evidence>
<accession>A0A8B8MJF2</accession>
<dbReference type="SUPFAM" id="SSF82199">
    <property type="entry name" value="SET domain"/>
    <property type="match status" value="1"/>
</dbReference>
<name>A0A8B8MJF2_ABRPR</name>
<evidence type="ECO:0000313" key="3">
    <source>
        <dbReference type="RefSeq" id="XP_027368033.1"/>
    </source>
</evidence>
<dbReference type="OrthoDB" id="5792673at2759"/>
<dbReference type="PANTHER" id="PTHR45660:SF3">
    <property type="entry name" value="HISTONE-LYSINE N-METHYLTRANSFERASE FAMILY MEMBER SUVH9"/>
    <property type="match status" value="1"/>
</dbReference>
<dbReference type="AlphaFoldDB" id="A0A8B8MJF2"/>
<evidence type="ECO:0000259" key="1">
    <source>
        <dbReference type="PROSITE" id="PS50867"/>
    </source>
</evidence>
<feature type="domain" description="Pre-SET" evidence="1">
    <location>
        <begin position="13"/>
        <end position="71"/>
    </location>
</feature>
<dbReference type="GO" id="GO:0005634">
    <property type="term" value="C:nucleus"/>
    <property type="evidence" value="ECO:0007669"/>
    <property type="project" value="InterPro"/>
</dbReference>
<dbReference type="KEGG" id="aprc:113873874"/>
<proteinExistence type="predicted"/>
<dbReference type="Proteomes" id="UP000694853">
    <property type="component" value="Unplaced"/>
</dbReference>
<reference evidence="2" key="1">
    <citation type="journal article" date="2019" name="Toxins">
        <title>Detection of Abrin-Like and Prepropulchellin-Like Toxin Genes and Transcripts Using Whole Genome Sequencing and Full-Length Transcript Sequencing of Abrus precatorius.</title>
        <authorList>
            <person name="Hovde B.T."/>
            <person name="Daligault H.E."/>
            <person name="Hanschen E.R."/>
            <person name="Kunde Y.A."/>
            <person name="Johnson M.B."/>
            <person name="Starkenburg S.R."/>
            <person name="Johnson S.L."/>
        </authorList>
    </citation>
    <scope>NUCLEOTIDE SEQUENCE [LARGE SCALE GENOMIC DNA]</scope>
</reference>
<reference evidence="3" key="2">
    <citation type="submission" date="2025-08" db="UniProtKB">
        <authorList>
            <consortium name="RefSeq"/>
        </authorList>
    </citation>
    <scope>IDENTIFICATION</scope>
    <source>
        <tissue evidence="3">Young leaves</tissue>
    </source>
</reference>
<protein>
    <submittedName>
        <fullName evidence="3">Histone-lysine N-methyltransferase family member SUVH2-like</fullName>
    </submittedName>
</protein>
<dbReference type="InterPro" id="IPR046341">
    <property type="entry name" value="SET_dom_sf"/>
</dbReference>